<accession>A0AAV7MUC0</accession>
<feature type="compositionally biased region" description="Gly residues" evidence="1">
    <location>
        <begin position="130"/>
        <end position="141"/>
    </location>
</feature>
<gene>
    <name evidence="2" type="ORF">NDU88_003746</name>
</gene>
<reference evidence="2" key="1">
    <citation type="journal article" date="2022" name="bioRxiv">
        <title>Sequencing and chromosome-scale assembly of the giantPleurodeles waltlgenome.</title>
        <authorList>
            <person name="Brown T."/>
            <person name="Elewa A."/>
            <person name="Iarovenko S."/>
            <person name="Subramanian E."/>
            <person name="Araus A.J."/>
            <person name="Petzold A."/>
            <person name="Susuki M."/>
            <person name="Suzuki K.-i.T."/>
            <person name="Hayashi T."/>
            <person name="Toyoda A."/>
            <person name="Oliveira C."/>
            <person name="Osipova E."/>
            <person name="Leigh N.D."/>
            <person name="Simon A."/>
            <person name="Yun M.H."/>
        </authorList>
    </citation>
    <scope>NUCLEOTIDE SEQUENCE</scope>
    <source>
        <strain evidence="2">20211129_DDA</strain>
        <tissue evidence="2">Liver</tissue>
    </source>
</reference>
<name>A0AAV7MUC0_PLEWA</name>
<feature type="region of interest" description="Disordered" evidence="1">
    <location>
        <begin position="45"/>
        <end position="141"/>
    </location>
</feature>
<sequence length="141" mass="15583">MKIAVVVFHFQCDSGRYEKKRRELIGFISETGECSGSACLKDITEEVEDEADKSSSDSEGVDLSKEEFTFQSDREDDARTGWGAEQGGRPNNEQEDMGEVSPQDRLEQKSETSSTKQCMDKAGHQTKTNQGGGDGGIDFDR</sequence>
<dbReference type="Proteomes" id="UP001066276">
    <property type="component" value="Chromosome 9"/>
</dbReference>
<organism evidence="2 3">
    <name type="scientific">Pleurodeles waltl</name>
    <name type="common">Iberian ribbed newt</name>
    <dbReference type="NCBI Taxonomy" id="8319"/>
    <lineage>
        <taxon>Eukaryota</taxon>
        <taxon>Metazoa</taxon>
        <taxon>Chordata</taxon>
        <taxon>Craniata</taxon>
        <taxon>Vertebrata</taxon>
        <taxon>Euteleostomi</taxon>
        <taxon>Amphibia</taxon>
        <taxon>Batrachia</taxon>
        <taxon>Caudata</taxon>
        <taxon>Salamandroidea</taxon>
        <taxon>Salamandridae</taxon>
        <taxon>Pleurodelinae</taxon>
        <taxon>Pleurodeles</taxon>
    </lineage>
</organism>
<dbReference type="EMBL" id="JANPWB010000013">
    <property type="protein sequence ID" value="KAJ1106345.1"/>
    <property type="molecule type" value="Genomic_DNA"/>
</dbReference>
<evidence type="ECO:0000313" key="3">
    <source>
        <dbReference type="Proteomes" id="UP001066276"/>
    </source>
</evidence>
<dbReference type="AlphaFoldDB" id="A0AAV7MUC0"/>
<evidence type="ECO:0000313" key="2">
    <source>
        <dbReference type="EMBL" id="KAJ1106345.1"/>
    </source>
</evidence>
<comment type="caution">
    <text evidence="2">The sequence shown here is derived from an EMBL/GenBank/DDBJ whole genome shotgun (WGS) entry which is preliminary data.</text>
</comment>
<proteinExistence type="predicted"/>
<feature type="compositionally biased region" description="Basic and acidic residues" evidence="1">
    <location>
        <begin position="52"/>
        <end position="79"/>
    </location>
</feature>
<evidence type="ECO:0000256" key="1">
    <source>
        <dbReference type="SAM" id="MobiDB-lite"/>
    </source>
</evidence>
<keyword evidence="3" id="KW-1185">Reference proteome</keyword>
<protein>
    <submittedName>
        <fullName evidence="2">Uncharacterized protein</fullName>
    </submittedName>
</protein>